<keyword evidence="5" id="KW-0472">Membrane</keyword>
<keyword evidence="4" id="KW-1133">Transmembrane helix</keyword>
<dbReference type="PROSITE" id="PS50068">
    <property type="entry name" value="LDLRA_2"/>
    <property type="match status" value="9"/>
</dbReference>
<feature type="region of interest" description="Disordered" evidence="10">
    <location>
        <begin position="375"/>
        <end position="410"/>
    </location>
</feature>
<feature type="compositionally biased region" description="Low complexity" evidence="10">
    <location>
        <begin position="127"/>
        <end position="144"/>
    </location>
</feature>
<feature type="disulfide bond" evidence="9">
    <location>
        <begin position="432"/>
        <end position="447"/>
    </location>
</feature>
<dbReference type="InterPro" id="IPR000082">
    <property type="entry name" value="SEA_dom"/>
</dbReference>
<dbReference type="SUPFAM" id="SSF82671">
    <property type="entry name" value="SEA domain"/>
    <property type="match status" value="1"/>
</dbReference>
<feature type="disulfide bond" evidence="9">
    <location>
        <begin position="612"/>
        <end position="630"/>
    </location>
</feature>
<reference evidence="13" key="1">
    <citation type="journal article" date="2016" name="PLoS Negl. Trop. Dis.">
        <title>A Deep Insight into the Sialome of Rhodnius neglectus, a Vector of Chagas Disease.</title>
        <authorList>
            <person name="Santiago P.B."/>
            <person name="Assumpcao T.C."/>
            <person name="Araujo C.N."/>
            <person name="Bastos I.M."/>
            <person name="Neves D."/>
            <person name="Silva I.G."/>
            <person name="Charneau S."/>
            <person name="Queiroz R.M."/>
            <person name="Raiol T."/>
            <person name="Oliveira J.V."/>
            <person name="Sousa M.V."/>
            <person name="Calvo E."/>
            <person name="Ribeiro J.M."/>
            <person name="Santana J.M."/>
        </authorList>
    </citation>
    <scope>NUCLEOTIDE SEQUENCE</scope>
    <source>
        <tissue evidence="13">Salivary glands</tissue>
    </source>
</reference>
<keyword evidence="2" id="KW-0812">Transmembrane</keyword>
<feature type="compositionally biased region" description="Polar residues" evidence="10">
    <location>
        <begin position="83"/>
        <end position="110"/>
    </location>
</feature>
<evidence type="ECO:0000313" key="13">
    <source>
        <dbReference type="EMBL" id="JAI52382.1"/>
    </source>
</evidence>
<feature type="compositionally biased region" description="Acidic residues" evidence="10">
    <location>
        <begin position="375"/>
        <end position="386"/>
    </location>
</feature>
<feature type="disulfide bond" evidence="9">
    <location>
        <begin position="529"/>
        <end position="541"/>
    </location>
</feature>
<feature type="disulfide bond" evidence="9">
    <location>
        <begin position="420"/>
        <end position="438"/>
    </location>
</feature>
<feature type="disulfide bond" evidence="9">
    <location>
        <begin position="644"/>
        <end position="656"/>
    </location>
</feature>
<accession>A0A0P4VL77</accession>
<dbReference type="PANTHER" id="PTHR22722">
    <property type="entry name" value="LOW-DENSITY LIPOPROTEIN RECEPTOR-RELATED PROTEIN 2-RELATED"/>
    <property type="match status" value="1"/>
</dbReference>
<keyword evidence="6 9" id="KW-1015">Disulfide bond</keyword>
<name>A0A0P4VL77_9HEMI</name>
<evidence type="ECO:0000256" key="1">
    <source>
        <dbReference type="ARBA" id="ARBA00004167"/>
    </source>
</evidence>
<feature type="disulfide bond" evidence="9">
    <location>
        <begin position="459"/>
        <end position="477"/>
    </location>
</feature>
<dbReference type="GO" id="GO:0043235">
    <property type="term" value="C:receptor complex"/>
    <property type="evidence" value="ECO:0007669"/>
    <property type="project" value="TreeGrafter"/>
</dbReference>
<feature type="disulfide bond" evidence="9">
    <location>
        <begin position="548"/>
        <end position="563"/>
    </location>
</feature>
<evidence type="ECO:0000256" key="2">
    <source>
        <dbReference type="ARBA" id="ARBA00022692"/>
    </source>
</evidence>
<dbReference type="GO" id="GO:0006898">
    <property type="term" value="P:receptor-mediated endocytosis"/>
    <property type="evidence" value="ECO:0007669"/>
    <property type="project" value="TreeGrafter"/>
</dbReference>
<dbReference type="InterPro" id="IPR036055">
    <property type="entry name" value="LDL_receptor-like_sf"/>
</dbReference>
<dbReference type="FunFam" id="4.10.400.10:FF:000113">
    <property type="entry name" value="Low-density lipoprotein receptor-related protein 8"/>
    <property type="match status" value="1"/>
</dbReference>
<feature type="signal peptide" evidence="11">
    <location>
        <begin position="1"/>
        <end position="23"/>
    </location>
</feature>
<comment type="subcellular location">
    <subcellularLocation>
        <location evidence="1">Membrane</location>
        <topology evidence="1">Single-pass membrane protein</topology>
    </subcellularLocation>
</comment>
<evidence type="ECO:0000256" key="11">
    <source>
        <dbReference type="SAM" id="SignalP"/>
    </source>
</evidence>
<dbReference type="GO" id="GO:0042562">
    <property type="term" value="F:hormone binding"/>
    <property type="evidence" value="ECO:0007669"/>
    <property type="project" value="TreeGrafter"/>
</dbReference>
<evidence type="ECO:0000256" key="5">
    <source>
        <dbReference type="ARBA" id="ARBA00023136"/>
    </source>
</evidence>
<evidence type="ECO:0000256" key="3">
    <source>
        <dbReference type="ARBA" id="ARBA00022737"/>
    </source>
</evidence>
<sequence length="669" mass="74900">MREPLCLLGICLLLVLSHHRTLAFNDDNDLTFEELSPSWEGQKIVEKPTELSFHHRIYSRVQDVVHRVKRDWFDWFAKTTTTAPESQTSATEPTTVSTEAVHSSSTTPSARETRSTVVDGDDEDNLDLGSGAVSSSGSVTTDVLPSPDVHPVKHAVFRLSMDLEELYNHDLSNRKSEEFQRLSQKLTEAIDKEYEALPGTQRSRLIGIKEIKGESVWVRAHVDLVSTGFDDEHRIQEVIENKIFTSRRIGQLVVQNLNFQRFGEVDDPSMELPICSHSQMQCDDGVTCLEHDLRCNSREDCPLGEDESGCPSTVPVEHHVERDNGVGTEHNLLPIFPPSHETTRCRADDHVRCADGSVVICEDQKCDGVRHCPAGDDEENCPEEETEHPSEEPPTSATTATTSTTTTPPHTHCMQDEFMCDVVRCIPRSQVCDHFSHCRDETDEQGCPIEICTEDKWQCDDGYCIDRAKHCDGRVDCPNDHSDEKNGCPQRCPQESTSCRDGDGCFPPEERCNGYSYCRDGTDESGCECRSDEFTCDDRTCLPGTVKCDGRDDCHYGEDEHNCPGCKINEFQCGSGECISNGFVCDGIKDCVDGSDEHNNCKEQCHPNDFNCGNGQCVRESRVCDGSKDCDNGFDEKECKNYTCRENEFKCDSGSCIDINFRCDGAYQC</sequence>
<organism evidence="13">
    <name type="scientific">Rhodnius neglectus</name>
    <dbReference type="NCBI Taxonomy" id="72488"/>
    <lineage>
        <taxon>Eukaryota</taxon>
        <taxon>Metazoa</taxon>
        <taxon>Ecdysozoa</taxon>
        <taxon>Arthropoda</taxon>
        <taxon>Hexapoda</taxon>
        <taxon>Insecta</taxon>
        <taxon>Pterygota</taxon>
        <taxon>Neoptera</taxon>
        <taxon>Paraneoptera</taxon>
        <taxon>Hemiptera</taxon>
        <taxon>Heteroptera</taxon>
        <taxon>Panheteroptera</taxon>
        <taxon>Cimicomorpha</taxon>
        <taxon>Reduviidae</taxon>
        <taxon>Triatominae</taxon>
        <taxon>Rhodnius</taxon>
    </lineage>
</organism>
<feature type="disulfide bond" evidence="9">
    <location>
        <begin position="573"/>
        <end position="591"/>
    </location>
</feature>
<feature type="disulfide bond" evidence="9">
    <location>
        <begin position="366"/>
        <end position="381"/>
    </location>
</feature>
<dbReference type="InterPro" id="IPR002172">
    <property type="entry name" value="LDrepeatLR_classA_rpt"/>
</dbReference>
<dbReference type="PROSITE" id="PS50024">
    <property type="entry name" value="SEA"/>
    <property type="match status" value="1"/>
</dbReference>
<dbReference type="EMBL" id="GDKW01004213">
    <property type="protein sequence ID" value="JAI52382.1"/>
    <property type="molecule type" value="mRNA"/>
</dbReference>
<feature type="non-terminal residue" evidence="13">
    <location>
        <position position="669"/>
    </location>
</feature>
<feature type="disulfide bond" evidence="9">
    <location>
        <begin position="605"/>
        <end position="617"/>
    </location>
</feature>
<dbReference type="PANTHER" id="PTHR22722:SF14">
    <property type="entry name" value="MEGALIN, ISOFORM A"/>
    <property type="match status" value="1"/>
</dbReference>
<evidence type="ECO:0000256" key="9">
    <source>
        <dbReference type="PROSITE-ProRule" id="PRU00124"/>
    </source>
</evidence>
<dbReference type="GO" id="GO:0016324">
    <property type="term" value="C:apical plasma membrane"/>
    <property type="evidence" value="ECO:0007669"/>
    <property type="project" value="TreeGrafter"/>
</dbReference>
<feature type="disulfide bond" evidence="9">
    <location>
        <begin position="624"/>
        <end position="639"/>
    </location>
</feature>
<feature type="disulfide bond" evidence="9">
    <location>
        <begin position="413"/>
        <end position="425"/>
    </location>
</feature>
<dbReference type="PROSITE" id="PS01209">
    <property type="entry name" value="LDLRA_1"/>
    <property type="match status" value="3"/>
</dbReference>
<dbReference type="InterPro" id="IPR036364">
    <property type="entry name" value="SEA_dom_sf"/>
</dbReference>
<evidence type="ECO:0000256" key="6">
    <source>
        <dbReference type="ARBA" id="ARBA00023157"/>
    </source>
</evidence>
<feature type="disulfide bond" evidence="9">
    <location>
        <begin position="536"/>
        <end position="554"/>
    </location>
</feature>
<comment type="caution">
    <text evidence="9">Lacks conserved residue(s) required for the propagation of feature annotation.</text>
</comment>
<proteinExistence type="evidence at transcript level"/>
<dbReference type="SMART" id="SM00192">
    <property type="entry name" value="LDLa"/>
    <property type="match status" value="9"/>
</dbReference>
<dbReference type="PRINTS" id="PR00261">
    <property type="entry name" value="LDLRECEPTOR"/>
</dbReference>
<dbReference type="Gene3D" id="4.10.400.10">
    <property type="entry name" value="Low-density Lipoprotein Receptor"/>
    <property type="match status" value="9"/>
</dbReference>
<feature type="disulfide bond" evidence="9">
    <location>
        <begin position="566"/>
        <end position="578"/>
    </location>
</feature>
<evidence type="ECO:0000259" key="12">
    <source>
        <dbReference type="PROSITE" id="PS50024"/>
    </source>
</evidence>
<dbReference type="AlphaFoldDB" id="A0A0P4VL77"/>
<protein>
    <submittedName>
        <fullName evidence="13">Putative basement membrane-specific heparan sulfate proteoglycan core protein isoform x13</fullName>
    </submittedName>
</protein>
<feature type="compositionally biased region" description="Low complexity" evidence="10">
    <location>
        <begin position="393"/>
        <end position="410"/>
    </location>
</feature>
<feature type="domain" description="SEA" evidence="12">
    <location>
        <begin position="153"/>
        <end position="269"/>
    </location>
</feature>
<evidence type="ECO:0000256" key="8">
    <source>
        <dbReference type="ARBA" id="ARBA00023180"/>
    </source>
</evidence>
<feature type="disulfide bond" evidence="9">
    <location>
        <begin position="512"/>
        <end position="527"/>
    </location>
</feature>
<keyword evidence="3" id="KW-0677">Repeat</keyword>
<dbReference type="InterPro" id="IPR051221">
    <property type="entry name" value="LDLR-related"/>
</dbReference>
<feature type="disulfide bond" evidence="9">
    <location>
        <begin position="452"/>
        <end position="464"/>
    </location>
</feature>
<dbReference type="Pfam" id="PF00057">
    <property type="entry name" value="Ldl_recept_a"/>
    <property type="match status" value="6"/>
</dbReference>
<dbReference type="InterPro" id="IPR023415">
    <property type="entry name" value="LDLR_class-A_CS"/>
</dbReference>
<feature type="chain" id="PRO_5006069902" evidence="11">
    <location>
        <begin position="24"/>
        <end position="669"/>
    </location>
</feature>
<evidence type="ECO:0000256" key="10">
    <source>
        <dbReference type="SAM" id="MobiDB-lite"/>
    </source>
</evidence>
<evidence type="ECO:0000256" key="4">
    <source>
        <dbReference type="ARBA" id="ARBA00022989"/>
    </source>
</evidence>
<dbReference type="CDD" id="cd00112">
    <property type="entry name" value="LDLa"/>
    <property type="match status" value="7"/>
</dbReference>
<keyword evidence="8" id="KW-0325">Glycoprotein</keyword>
<keyword evidence="11" id="KW-0732">Signal</keyword>
<dbReference type="SUPFAM" id="SSF57424">
    <property type="entry name" value="LDL receptor-like module"/>
    <property type="match status" value="8"/>
</dbReference>
<evidence type="ECO:0000256" key="7">
    <source>
        <dbReference type="ARBA" id="ARBA00023170"/>
    </source>
</evidence>
<feature type="disulfide bond" evidence="9">
    <location>
        <begin position="295"/>
        <end position="310"/>
    </location>
</feature>
<keyword evidence="7" id="KW-0675">Receptor</keyword>
<feature type="disulfide bond" evidence="9">
    <location>
        <begin position="651"/>
        <end position="669"/>
    </location>
</feature>
<feature type="region of interest" description="Disordered" evidence="10">
    <location>
        <begin position="83"/>
        <end position="146"/>
    </location>
</feature>